<dbReference type="EC" id="2.3.2.27" evidence="4"/>
<evidence type="ECO:0000256" key="13">
    <source>
        <dbReference type="ARBA" id="ARBA00022806"/>
    </source>
</evidence>
<dbReference type="InterPro" id="IPR038718">
    <property type="entry name" value="SNF2-like_sf"/>
</dbReference>
<dbReference type="SUPFAM" id="SSF46785">
    <property type="entry name" value="Winged helix' DNA-binding domain"/>
    <property type="match status" value="1"/>
</dbReference>
<dbReference type="SMART" id="SM00184">
    <property type="entry name" value="RING"/>
    <property type="match status" value="1"/>
</dbReference>
<feature type="compositionally biased region" description="Basic and acidic residues" evidence="23">
    <location>
        <begin position="534"/>
        <end position="547"/>
    </location>
</feature>
<dbReference type="FunFam" id="3.30.40.10:FF:000170">
    <property type="entry name" value="E3 ubiquitin-protein ligase SHPRH isoform X1"/>
    <property type="match status" value="1"/>
</dbReference>
<dbReference type="Pfam" id="PF13445">
    <property type="entry name" value="zf-RING_UBOX"/>
    <property type="match status" value="1"/>
</dbReference>
<comment type="subunit">
    <text evidence="18">Homodimer. Interacts with HLTF, PCNA, UBE2N and RAD18.</text>
</comment>
<feature type="domain" description="RING-type" evidence="24">
    <location>
        <begin position="1181"/>
        <end position="1228"/>
    </location>
</feature>
<evidence type="ECO:0000256" key="12">
    <source>
        <dbReference type="ARBA" id="ARBA00022801"/>
    </source>
</evidence>
<dbReference type="PANTHER" id="PTHR45865:SF1">
    <property type="entry name" value="E3 UBIQUITIN-PROTEIN LIGASE SHPRH"/>
    <property type="match status" value="1"/>
</dbReference>
<evidence type="ECO:0000256" key="19">
    <source>
        <dbReference type="ARBA" id="ARBA00074563"/>
    </source>
</evidence>
<evidence type="ECO:0000313" key="26">
    <source>
        <dbReference type="EMBL" id="PNJ78896.1"/>
    </source>
</evidence>
<dbReference type="InterPro" id="IPR005818">
    <property type="entry name" value="Histone_H1/H5_H15"/>
</dbReference>
<dbReference type="GO" id="GO:0061630">
    <property type="term" value="F:ubiquitin protein ligase activity"/>
    <property type="evidence" value="ECO:0007669"/>
    <property type="project" value="UniProtKB-EC"/>
</dbReference>
<gene>
    <name evidence="26" type="ORF">CR201_G0003839</name>
</gene>
<dbReference type="Gene3D" id="1.10.10.10">
    <property type="entry name" value="Winged helix-like DNA-binding domain superfamily/Winged helix DNA-binding domain"/>
    <property type="match status" value="1"/>
</dbReference>
<dbReference type="Gene3D" id="3.40.50.300">
    <property type="entry name" value="P-loop containing nucleotide triphosphate hydrolases"/>
    <property type="match status" value="1"/>
</dbReference>
<dbReference type="GO" id="GO:0005524">
    <property type="term" value="F:ATP binding"/>
    <property type="evidence" value="ECO:0007669"/>
    <property type="project" value="UniProtKB-KW"/>
</dbReference>
<dbReference type="CDD" id="cd15547">
    <property type="entry name" value="PHD_SHPRH"/>
    <property type="match status" value="1"/>
</dbReference>
<dbReference type="GO" id="GO:0000786">
    <property type="term" value="C:nucleosome"/>
    <property type="evidence" value="ECO:0007669"/>
    <property type="project" value="InterPro"/>
</dbReference>
<evidence type="ECO:0000256" key="22">
    <source>
        <dbReference type="PROSITE-ProRule" id="PRU00175"/>
    </source>
</evidence>
<dbReference type="SUPFAM" id="SSF57903">
    <property type="entry name" value="FYVE/PHD zinc finger"/>
    <property type="match status" value="1"/>
</dbReference>
<comment type="function">
    <text evidence="17">E3 ubiquitin-protein ligase involved in DNA repair. Upon genotoxic stress, accepts ubiquitin from the UBE2N-UBE2V2 E2 complex and transfers it to 'Lys-164' of PCNA which had been monoubiquitinated by UBE2A/B-RAD18, promoting the formation of non-canonical poly-ubiquitin chains linked through 'Lys-63'.</text>
</comment>
<keyword evidence="8" id="KW-0547">Nucleotide-binding</keyword>
<dbReference type="GO" id="GO:0006334">
    <property type="term" value="P:nucleosome assembly"/>
    <property type="evidence" value="ECO:0007669"/>
    <property type="project" value="InterPro"/>
</dbReference>
<evidence type="ECO:0000256" key="7">
    <source>
        <dbReference type="ARBA" id="ARBA00022723"/>
    </source>
</evidence>
<dbReference type="InterPro" id="IPR011011">
    <property type="entry name" value="Znf_FYVE_PHD"/>
</dbReference>
<dbReference type="GO" id="GO:0008270">
    <property type="term" value="F:zinc ion binding"/>
    <property type="evidence" value="ECO:0007669"/>
    <property type="project" value="UniProtKB-KW"/>
</dbReference>
<comment type="pathway">
    <text evidence="2">Protein modification; protein ubiquitination.</text>
</comment>
<dbReference type="GO" id="GO:0000209">
    <property type="term" value="P:protein polyubiquitination"/>
    <property type="evidence" value="ECO:0007669"/>
    <property type="project" value="TreeGrafter"/>
</dbReference>
<feature type="domain" description="H15" evidence="25">
    <location>
        <begin position="438"/>
        <end position="512"/>
    </location>
</feature>
<evidence type="ECO:0000256" key="3">
    <source>
        <dbReference type="ARBA" id="ARBA00007025"/>
    </source>
</evidence>
<dbReference type="PROSITE" id="PS00518">
    <property type="entry name" value="ZF_RING_1"/>
    <property type="match status" value="1"/>
</dbReference>
<accession>A0A2J8XA51</accession>
<evidence type="ECO:0000259" key="24">
    <source>
        <dbReference type="PROSITE" id="PS50089"/>
    </source>
</evidence>
<evidence type="ECO:0000256" key="18">
    <source>
        <dbReference type="ARBA" id="ARBA00064042"/>
    </source>
</evidence>
<evidence type="ECO:0000259" key="25">
    <source>
        <dbReference type="PROSITE" id="PS51504"/>
    </source>
</evidence>
<dbReference type="Pfam" id="PF00176">
    <property type="entry name" value="SNF2-rel_dom"/>
    <property type="match status" value="1"/>
</dbReference>
<feature type="region of interest" description="Disordered" evidence="23">
    <location>
        <begin position="525"/>
        <end position="606"/>
    </location>
</feature>
<evidence type="ECO:0000256" key="10">
    <source>
        <dbReference type="ARBA" id="ARBA00022771"/>
    </source>
</evidence>
<feature type="region of interest" description="Disordered" evidence="23">
    <location>
        <begin position="1"/>
        <end position="49"/>
    </location>
</feature>
<dbReference type="SMART" id="SM00249">
    <property type="entry name" value="PHD"/>
    <property type="match status" value="1"/>
</dbReference>
<evidence type="ECO:0000256" key="15">
    <source>
        <dbReference type="ARBA" id="ARBA00022840"/>
    </source>
</evidence>
<keyword evidence="16" id="KW-0234">DNA repair</keyword>
<dbReference type="GO" id="GO:0016787">
    <property type="term" value="F:hydrolase activity"/>
    <property type="evidence" value="ECO:0007669"/>
    <property type="project" value="UniProtKB-KW"/>
</dbReference>
<keyword evidence="6" id="KW-0808">Transferase</keyword>
<dbReference type="InterPro" id="IPR036388">
    <property type="entry name" value="WH-like_DNA-bd_sf"/>
</dbReference>
<keyword evidence="15" id="KW-0067">ATP-binding</keyword>
<protein>
    <recommendedName>
        <fullName evidence="19">E3 ubiquitin-protein ligase SHPRH</fullName>
        <ecNumber evidence="4">2.3.2.27</ecNumber>
    </recommendedName>
    <alternativeName>
        <fullName evidence="21">RING-type E3 ubiquitin transferase SHPRH</fullName>
    </alternativeName>
    <alternativeName>
        <fullName evidence="20">SNF2, histone-linker, PHD and RING finger domain-containing helicase</fullName>
    </alternativeName>
</protein>
<evidence type="ECO:0000256" key="16">
    <source>
        <dbReference type="ARBA" id="ARBA00023204"/>
    </source>
</evidence>
<evidence type="ECO:0000256" key="5">
    <source>
        <dbReference type="ARBA" id="ARBA00022553"/>
    </source>
</evidence>
<dbReference type="InterPro" id="IPR000330">
    <property type="entry name" value="SNF2_N"/>
</dbReference>
<organism evidence="26">
    <name type="scientific">Pongo abelii</name>
    <name type="common">Sumatran orangutan</name>
    <name type="synonym">Pongo pygmaeus abelii</name>
    <dbReference type="NCBI Taxonomy" id="9601"/>
    <lineage>
        <taxon>Eukaryota</taxon>
        <taxon>Metazoa</taxon>
        <taxon>Chordata</taxon>
        <taxon>Craniata</taxon>
        <taxon>Vertebrata</taxon>
        <taxon>Euteleostomi</taxon>
        <taxon>Mammalia</taxon>
        <taxon>Eutheria</taxon>
        <taxon>Euarchontoglires</taxon>
        <taxon>Primates</taxon>
        <taxon>Haplorrhini</taxon>
        <taxon>Catarrhini</taxon>
        <taxon>Hominidae</taxon>
        <taxon>Pongo</taxon>
    </lineage>
</organism>
<dbReference type="GO" id="GO:0004386">
    <property type="term" value="F:helicase activity"/>
    <property type="evidence" value="ECO:0007669"/>
    <property type="project" value="UniProtKB-KW"/>
</dbReference>
<evidence type="ECO:0000256" key="23">
    <source>
        <dbReference type="SAM" id="MobiDB-lite"/>
    </source>
</evidence>
<evidence type="ECO:0000256" key="14">
    <source>
        <dbReference type="ARBA" id="ARBA00022833"/>
    </source>
</evidence>
<keyword evidence="12" id="KW-0378">Hydrolase</keyword>
<name>A0A2J8XA51_PONAB</name>
<feature type="compositionally biased region" description="Basic and acidic residues" evidence="23">
    <location>
        <begin position="12"/>
        <end position="32"/>
    </location>
</feature>
<dbReference type="Pfam" id="PF21325">
    <property type="entry name" value="SHPRH_helical-1st"/>
    <property type="match status" value="1"/>
</dbReference>
<dbReference type="EMBL" id="NDHI03003369">
    <property type="protein sequence ID" value="PNJ78896.1"/>
    <property type="molecule type" value="Genomic_DNA"/>
</dbReference>
<dbReference type="PROSITE" id="PS50089">
    <property type="entry name" value="ZF_RING_2"/>
    <property type="match status" value="1"/>
</dbReference>
<dbReference type="InterPro" id="IPR036390">
    <property type="entry name" value="WH_DNA-bd_sf"/>
</dbReference>
<dbReference type="PANTHER" id="PTHR45865">
    <property type="entry name" value="E3 UBIQUITIN-PROTEIN LIGASE SHPRH FAMILY MEMBER"/>
    <property type="match status" value="1"/>
</dbReference>
<dbReference type="InterPro" id="IPR001841">
    <property type="entry name" value="Znf_RING"/>
</dbReference>
<dbReference type="GO" id="GO:0006281">
    <property type="term" value="P:DNA repair"/>
    <property type="evidence" value="ECO:0007669"/>
    <property type="project" value="UniProtKB-KW"/>
</dbReference>
<dbReference type="GO" id="GO:0005634">
    <property type="term" value="C:nucleus"/>
    <property type="evidence" value="ECO:0007669"/>
    <property type="project" value="UniProtKB-ARBA"/>
</dbReference>
<keyword evidence="14" id="KW-0862">Zinc</keyword>
<sequence>MSSRRKRAPPVRVDEEKRQQLHWNMHEDRRNEPIIISDDDEQPCPGSDTSSAHCITLSDSLKEEVAHRDKKRCSKVVSFSKPIEKEETVGIFSPLSVKLNIVISPYHFDNSWKAFLGELTLQLLPAHSLIENFSERSITLMSSESSNQFLIYVHSKGEDVEKQKKEPMSICDKGILVESSFSGEMLEDLGWLQKKRRIKLYQKPEGNHIIKVGIYLLEAGLAKLDFLSDANSRMKKFNQLMKKVMEKLHNSIIPDVLEEDEDDPESEPEGQDIDELYHFVKQTHQQETRSIQVDVQHPALIPVLRPYQREAVNWMLQQECFRSSPATESALHFLWREIVTSEGLKLYYNPYTGCIIREYPNSGPQLLGGILADEMGLGKTVEVLALILTHTRQDVKQDALTLPEGKVVNYFIPSHYFGGKLKETEIQNIEFEPKEKVQCPPTRVMILTAVKEMNGKKGVSILSIYKYVSSIYRYDVQRNRSLLKRMLKCLIFEGLVKQIKGHGFSGTFTLGKNYKEEDICDKTKKQAVGSPRKIQKETRKSGNKDTDSEYLPSDTSDDDDDPYYYYCKSRRNRSKLRKKLVPSTKKGKSQPFINPDSQGHCPATSDSGITDVAVSKSTCISEFNQEYETEDCAESLNPADSDVPPSNTMSPFNTSDYRFECICGELDQIDRKPRVQCLKCHLWQHAKCVNYDEKNLKIKPFYCPHCLVAMEPVSTRATLIISPSSICHQWVDEINRHVRSSSLRVLVYQGVKKDGFLQPHFLAEQDIVIITYDVLRSELNYVDIPHSNSEDGRRLRNQKRSKYHHKPKKYTGSTFLQWKGISITVSMRCAARMRCTMTMEELLTSLQKKCGTECEEAHRQLVCALNGLAGIHIIKGEYALAAELYREVLRSSEEHKGKLKTDSLQAKQLREHYMSKCNTEVAEAQQALYPVQQTIHELQRKIHSNSPWWLNVIHRAIEFTIDEELVQRVRNEITSNYKQQTGKLSMSENCVFCKADELFTEYESKLFSNTVKGQTAIFEEMIEDEEGLVDDRAPTTTRGLWAISETERSLKAILSFAKSHRFDVEFVDEGSTSMDLFEAWKKEYKLLHEYWMALRNRVSAVDELAMATERLRVRDPREPKPNPPVLHIIEPHEVEQNRIKLLNDKAVATSQLQKKLGQLLYLTNLEKSQDKTSGGVNPEPCPICARQLGKQWAVLTCGHCFCNECISIIIEQYSVGSHRSSIKCAICRQTTSHKEISYVFTSEKANQEEDIPVKGSHSTKVEAVVRTLMKIQLRDPGAKALVFSTWQDVLDIISKALTDNNMEFAQISRVKTFQTYYCTQILN</sequence>
<dbReference type="Pfam" id="PF00538">
    <property type="entry name" value="Linker_histone"/>
    <property type="match status" value="1"/>
</dbReference>
<evidence type="ECO:0000256" key="8">
    <source>
        <dbReference type="ARBA" id="ARBA00022741"/>
    </source>
</evidence>
<evidence type="ECO:0000256" key="9">
    <source>
        <dbReference type="ARBA" id="ARBA00022763"/>
    </source>
</evidence>
<keyword evidence="5" id="KW-0597">Phosphoprotein</keyword>
<evidence type="ECO:0000256" key="4">
    <source>
        <dbReference type="ARBA" id="ARBA00012483"/>
    </source>
</evidence>
<comment type="similarity">
    <text evidence="3">Belongs to the SNF2/RAD54 helicase family.</text>
</comment>
<dbReference type="GO" id="GO:0003677">
    <property type="term" value="F:DNA binding"/>
    <property type="evidence" value="ECO:0007669"/>
    <property type="project" value="InterPro"/>
</dbReference>
<dbReference type="FunFam" id="3.30.40.10:FF:000162">
    <property type="entry name" value="E3 ubiquitin-protein ligase SHPRH isoform X1"/>
    <property type="match status" value="1"/>
</dbReference>
<dbReference type="Gene3D" id="3.40.50.10810">
    <property type="entry name" value="Tandem AAA-ATPase domain"/>
    <property type="match status" value="2"/>
</dbReference>
<dbReference type="Gene3D" id="3.30.40.10">
    <property type="entry name" value="Zinc/RING finger domain, C3HC4 (zinc finger)"/>
    <property type="match status" value="2"/>
</dbReference>
<dbReference type="Pfam" id="PF21324">
    <property type="entry name" value="SHPRH_helical-2nd"/>
    <property type="match status" value="1"/>
</dbReference>
<dbReference type="InterPro" id="IPR019786">
    <property type="entry name" value="Zinc_finger_PHD-type_CS"/>
</dbReference>
<dbReference type="CDD" id="cd00073">
    <property type="entry name" value="H15"/>
    <property type="match status" value="1"/>
</dbReference>
<dbReference type="InterPro" id="IPR027370">
    <property type="entry name" value="Znf-RING_euk"/>
</dbReference>
<keyword evidence="10 22" id="KW-0863">Zinc-finger</keyword>
<dbReference type="SUPFAM" id="SSF52540">
    <property type="entry name" value="P-loop containing nucleoside triphosphate hydrolases"/>
    <property type="match status" value="2"/>
</dbReference>
<keyword evidence="11" id="KW-0833">Ubl conjugation pathway</keyword>
<evidence type="ECO:0000256" key="21">
    <source>
        <dbReference type="ARBA" id="ARBA00082267"/>
    </source>
</evidence>
<evidence type="ECO:0000256" key="1">
    <source>
        <dbReference type="ARBA" id="ARBA00000900"/>
    </source>
</evidence>
<dbReference type="InterPro" id="IPR001965">
    <property type="entry name" value="Znf_PHD"/>
</dbReference>
<dbReference type="InterPro" id="IPR048695">
    <property type="entry name" value="SHPRH_helical_2nd"/>
</dbReference>
<dbReference type="InterPro" id="IPR013083">
    <property type="entry name" value="Znf_RING/FYVE/PHD"/>
</dbReference>
<proteinExistence type="inferred from homology"/>
<evidence type="ECO:0000256" key="11">
    <source>
        <dbReference type="ARBA" id="ARBA00022786"/>
    </source>
</evidence>
<evidence type="ECO:0000256" key="17">
    <source>
        <dbReference type="ARBA" id="ARBA00058012"/>
    </source>
</evidence>
<feature type="compositionally biased region" description="Basic residues" evidence="23">
    <location>
        <begin position="568"/>
        <end position="588"/>
    </location>
</feature>
<evidence type="ECO:0000256" key="2">
    <source>
        <dbReference type="ARBA" id="ARBA00004906"/>
    </source>
</evidence>
<keyword evidence="7" id="KW-0479">Metal-binding</keyword>
<dbReference type="SUPFAM" id="SSF57850">
    <property type="entry name" value="RING/U-box"/>
    <property type="match status" value="1"/>
</dbReference>
<evidence type="ECO:0000256" key="20">
    <source>
        <dbReference type="ARBA" id="ARBA00080750"/>
    </source>
</evidence>
<dbReference type="InterPro" id="IPR017907">
    <property type="entry name" value="Znf_RING_CS"/>
</dbReference>
<dbReference type="PROSITE" id="PS01359">
    <property type="entry name" value="ZF_PHD_1"/>
    <property type="match status" value="1"/>
</dbReference>
<dbReference type="PROSITE" id="PS51504">
    <property type="entry name" value="H15"/>
    <property type="match status" value="1"/>
</dbReference>
<dbReference type="InterPro" id="IPR048686">
    <property type="entry name" value="SHPRH_helical_1st"/>
</dbReference>
<dbReference type="InterPro" id="IPR052583">
    <property type="entry name" value="ATP-helicase/E3_Ub-Ligase"/>
</dbReference>
<dbReference type="InterPro" id="IPR027417">
    <property type="entry name" value="P-loop_NTPase"/>
</dbReference>
<evidence type="ECO:0000256" key="6">
    <source>
        <dbReference type="ARBA" id="ARBA00022679"/>
    </source>
</evidence>
<comment type="caution">
    <text evidence="26">The sequence shown here is derived from an EMBL/GenBank/DDBJ whole genome shotgun (WGS) entry which is preliminary data.</text>
</comment>
<dbReference type="CDD" id="cd16569">
    <property type="entry name" value="RING-HC_SHPRH-like"/>
    <property type="match status" value="1"/>
</dbReference>
<dbReference type="FunFam" id="1.10.10.10:FF:000242">
    <property type="entry name" value="E3 ubiquitin-protein ligase SHPRH isoform X1"/>
    <property type="match status" value="1"/>
</dbReference>
<dbReference type="SMART" id="SM00526">
    <property type="entry name" value="H15"/>
    <property type="match status" value="1"/>
</dbReference>
<comment type="catalytic activity">
    <reaction evidence="1">
        <text>S-ubiquitinyl-[E2 ubiquitin-conjugating enzyme]-L-cysteine + [acceptor protein]-L-lysine = [E2 ubiquitin-conjugating enzyme]-L-cysteine + N(6)-ubiquitinyl-[acceptor protein]-L-lysine.</text>
        <dbReference type="EC" id="2.3.2.27"/>
    </reaction>
</comment>
<keyword evidence="13" id="KW-0347">Helicase</keyword>
<reference evidence="26" key="1">
    <citation type="submission" date="2017-12" db="EMBL/GenBank/DDBJ databases">
        <title>High-resolution comparative analysis of great ape genomes.</title>
        <authorList>
            <person name="Pollen A."/>
            <person name="Hastie A."/>
            <person name="Hormozdiari F."/>
            <person name="Dougherty M."/>
            <person name="Liu R."/>
            <person name="Chaisson M."/>
            <person name="Hoppe E."/>
            <person name="Hill C."/>
            <person name="Pang A."/>
            <person name="Hillier L."/>
            <person name="Baker C."/>
            <person name="Armstrong J."/>
            <person name="Shendure J."/>
            <person name="Paten B."/>
            <person name="Wilson R."/>
            <person name="Chao H."/>
            <person name="Schneider V."/>
            <person name="Ventura M."/>
            <person name="Kronenberg Z."/>
            <person name="Murali S."/>
            <person name="Gordon D."/>
            <person name="Cantsilieris S."/>
            <person name="Munson K."/>
            <person name="Nelson B."/>
            <person name="Raja A."/>
            <person name="Underwood J."/>
            <person name="Diekhans M."/>
            <person name="Fiddes I."/>
            <person name="Haussler D."/>
            <person name="Eichler E."/>
        </authorList>
    </citation>
    <scope>NUCLEOTIDE SEQUENCE [LARGE SCALE GENOMIC DNA]</scope>
    <source>
        <strain evidence="26">Susie</strain>
    </source>
</reference>
<keyword evidence="9" id="KW-0227">DNA damage</keyword>